<evidence type="ECO:0000313" key="2">
    <source>
        <dbReference type="Proteomes" id="UP000192220"/>
    </source>
</evidence>
<dbReference type="RefSeq" id="XP_013884127.1">
    <property type="nucleotide sequence ID" value="XM_014028673.1"/>
</dbReference>
<dbReference type="OrthoDB" id="8957491at2759"/>
<dbReference type="GeneID" id="106532573"/>
<dbReference type="PROSITE" id="PS50878">
    <property type="entry name" value="RT_POL"/>
    <property type="match status" value="1"/>
</dbReference>
<protein>
    <submittedName>
        <fullName evidence="3">Uncharacterized protein LOC106532573 isoform X5</fullName>
    </submittedName>
    <submittedName>
        <fullName evidence="4">Uncharacterized protein LOC106532573 isoform X6</fullName>
    </submittedName>
</protein>
<accession>A0A2I4CVU4</accession>
<evidence type="ECO:0000313" key="3">
    <source>
        <dbReference type="RefSeq" id="XP_013884126.1"/>
    </source>
</evidence>
<dbReference type="Pfam" id="PF00078">
    <property type="entry name" value="RVT_1"/>
    <property type="match status" value="1"/>
</dbReference>
<dbReference type="Proteomes" id="UP000192220">
    <property type="component" value="Unplaced"/>
</dbReference>
<gene>
    <name evidence="3 4" type="primary">LOC106532573</name>
</gene>
<keyword evidence="2" id="KW-1185">Reference proteome</keyword>
<proteinExistence type="predicted"/>
<dbReference type="InterPro" id="IPR000477">
    <property type="entry name" value="RT_dom"/>
</dbReference>
<evidence type="ECO:0000313" key="4">
    <source>
        <dbReference type="RefSeq" id="XP_013884127.1"/>
    </source>
</evidence>
<dbReference type="RefSeq" id="XP_013884126.1">
    <property type="nucleotide sequence ID" value="XM_014028672.1"/>
</dbReference>
<reference evidence="3 4" key="1">
    <citation type="submission" date="2025-04" db="UniProtKB">
        <authorList>
            <consortium name="RefSeq"/>
        </authorList>
    </citation>
    <scope>IDENTIFICATION</scope>
    <source>
        <strain evidence="3 4">Quisiro</strain>
        <tissue evidence="3 4">Liver</tissue>
    </source>
</reference>
<name>A0A2I4CVU4_AUSLI</name>
<sequence length="352" mass="38290">MKSFERLVLTHLKDITGHLLDPLQFAYRANRSVDDAVNMGLHFILQHLDHLGTYARILFLDCSLAFNTIVPDTLSTKLSQLTVSPAMCQWITIFSCHVSLDHQLLLPCVTGSPASPAMCHWITSFSCHVSLDHQLLLPCVTGSPASPVMCQWITSFSCHVSLDQQLLLPCVSGSAASPAMCQWITIFSCHVSVDHHLLLPCVSGSPSSPAMYQWITSFSCHVSVDHQLLLPCVSGSPASAAMCQWITSLCCHVSVDHQLLLPCVSGSPASPAMCQWITSFLTGRMQQVRLGKIMSSSQTISSGAPQGCVLSSLLFSLYTNDCTSNDPTVKLLKFADDTTVIGLISDDNESEY</sequence>
<feature type="domain" description="Reverse transcriptase" evidence="1">
    <location>
        <begin position="1"/>
        <end position="352"/>
    </location>
</feature>
<dbReference type="PANTHER" id="PTHR33332">
    <property type="entry name" value="REVERSE TRANSCRIPTASE DOMAIN-CONTAINING PROTEIN"/>
    <property type="match status" value="1"/>
</dbReference>
<organism evidence="2 3">
    <name type="scientific">Austrofundulus limnaeus</name>
    <name type="common">Annual killifish</name>
    <dbReference type="NCBI Taxonomy" id="52670"/>
    <lineage>
        <taxon>Eukaryota</taxon>
        <taxon>Metazoa</taxon>
        <taxon>Chordata</taxon>
        <taxon>Craniata</taxon>
        <taxon>Vertebrata</taxon>
        <taxon>Euteleostomi</taxon>
        <taxon>Actinopterygii</taxon>
        <taxon>Neopterygii</taxon>
        <taxon>Teleostei</taxon>
        <taxon>Neoteleostei</taxon>
        <taxon>Acanthomorphata</taxon>
        <taxon>Ovalentaria</taxon>
        <taxon>Atherinomorphae</taxon>
        <taxon>Cyprinodontiformes</taxon>
        <taxon>Rivulidae</taxon>
        <taxon>Austrofundulus</taxon>
    </lineage>
</organism>
<dbReference type="AlphaFoldDB" id="A0A2I4CVU4"/>
<evidence type="ECO:0000259" key="1">
    <source>
        <dbReference type="PROSITE" id="PS50878"/>
    </source>
</evidence>